<proteinExistence type="predicted"/>
<dbReference type="Pfam" id="PF13505">
    <property type="entry name" value="OMP_b-brl"/>
    <property type="match status" value="1"/>
</dbReference>
<dbReference type="Proteomes" id="UP000238034">
    <property type="component" value="Unassembled WGS sequence"/>
</dbReference>
<evidence type="ECO:0000313" key="4">
    <source>
        <dbReference type="Proteomes" id="UP000238034"/>
    </source>
</evidence>
<feature type="domain" description="Outer membrane protein beta-barrel" evidence="2">
    <location>
        <begin position="16"/>
        <end position="202"/>
    </location>
</feature>
<gene>
    <name evidence="3" type="ORF">B0I27_107164</name>
</gene>
<dbReference type="AlphaFoldDB" id="A0A2T0U0U9"/>
<evidence type="ECO:0000259" key="2">
    <source>
        <dbReference type="Pfam" id="PF13505"/>
    </source>
</evidence>
<dbReference type="EMBL" id="PVTH01000007">
    <property type="protein sequence ID" value="PRY51576.1"/>
    <property type="molecule type" value="Genomic_DNA"/>
</dbReference>
<evidence type="ECO:0000313" key="3">
    <source>
        <dbReference type="EMBL" id="PRY51576.1"/>
    </source>
</evidence>
<protein>
    <submittedName>
        <fullName evidence="3">Outer membrane protein with beta-barrel domain</fullName>
    </submittedName>
</protein>
<reference evidence="3 4" key="1">
    <citation type="submission" date="2018-03" db="EMBL/GenBank/DDBJ databases">
        <title>Genomic Encyclopedia of Type Strains, Phase III (KMG-III): the genomes of soil and plant-associated and newly described type strains.</title>
        <authorList>
            <person name="Whitman W."/>
        </authorList>
    </citation>
    <scope>NUCLEOTIDE SEQUENCE [LARGE SCALE GENOMIC DNA]</scope>
    <source>
        <strain evidence="3 4">CGMCC 1.9313</strain>
    </source>
</reference>
<keyword evidence="1" id="KW-0732">Signal</keyword>
<evidence type="ECO:0000256" key="1">
    <source>
        <dbReference type="ARBA" id="ARBA00022729"/>
    </source>
</evidence>
<dbReference type="InterPro" id="IPR027385">
    <property type="entry name" value="Beta-barrel_OMP"/>
</dbReference>
<accession>A0A2T0U0U9</accession>
<organism evidence="3 4">
    <name type="scientific">Arcticibacter pallidicorallinus</name>
    <dbReference type="NCBI Taxonomy" id="1259464"/>
    <lineage>
        <taxon>Bacteria</taxon>
        <taxon>Pseudomonadati</taxon>
        <taxon>Bacteroidota</taxon>
        <taxon>Sphingobacteriia</taxon>
        <taxon>Sphingobacteriales</taxon>
        <taxon>Sphingobacteriaceae</taxon>
        <taxon>Arcticibacter</taxon>
    </lineage>
</organism>
<sequence>MCLGLNRGYHYMKNILFCLLLIFAVREASLAQTEKGTQYLGIGLSAGISTDRSTGFDDQTIRDLGFSISPAYSYFIADGWELRGGFGVGISNRRSESNDDVRKSKSHSLVPQIGLRRHLMVSDKLGFATGPYVFYAFGKSKHPDYDDSTTEQFDTGIDLQIEYFPTRNIGVSAGLFAVGYSKMTYKEADRESFKASKFSAGLTNQLNLRVFYVFGKGSKAD</sequence>
<keyword evidence="4" id="KW-1185">Reference proteome</keyword>
<name>A0A2T0U0U9_9SPHI</name>
<comment type="caution">
    <text evidence="3">The sequence shown here is derived from an EMBL/GenBank/DDBJ whole genome shotgun (WGS) entry which is preliminary data.</text>
</comment>